<dbReference type="EMBL" id="JAVMIP010000002">
    <property type="protein sequence ID" value="MDS3859917.1"/>
    <property type="molecule type" value="Genomic_DNA"/>
</dbReference>
<keyword evidence="2" id="KW-1185">Reference proteome</keyword>
<dbReference type="RefSeq" id="WP_322877211.1">
    <property type="nucleotide sequence ID" value="NZ_JAVMIP010000002.1"/>
</dbReference>
<protein>
    <submittedName>
        <fullName evidence="1">DUF3352 domain-containing protein</fullName>
    </submittedName>
</protein>
<comment type="caution">
    <text evidence="1">The sequence shown here is derived from an EMBL/GenBank/DDBJ whole genome shotgun (WGS) entry which is preliminary data.</text>
</comment>
<name>A0AAE4JYN7_9CYAN</name>
<accession>A0AAE4JYN7</accession>
<sequence>MPRQAAWMVTLTQPLNKVSPQMRPVLSEFFESQWDDLGLGRAGGGLLAWDAGLTLVNMSPISAKNPQPLWIIPIKDAASTEKALSKFWEKLEITPVAKTFQGIPILTPGPAVSTPSVALGIVGNDYLVVSQSVQALEESLVAAQSVNNILGANFYREANLNLTGDTWGLSYLNLGTWSQDYQNGDVISPDRLFLQWENLQKPVSGLGIGTTLISSKLAREASDSTATKLNLDISKRFPSHPAAVGLGHDLPDIFNRLDKLLTGYGAGQPFLAQTRQALNRYLGINLETDLWPWLIGDFGLAIFPPTSDSHSQAPWYWQLTTPTNPTVTAGLETLEASLQNQGWLTTPREFEGITAQAWSSTPAAPPTFVQAQDQTFTTLATEMTELHPSGAATQTPAWQPLLTLDSPDMLLHLDWATHQQAWQTTFPLLKVLEVSAPSLFAHLNGITWLGLGQQGKVYRGEVILAWEK</sequence>
<dbReference type="InterPro" id="IPR021787">
    <property type="entry name" value="DUF3352"/>
</dbReference>
<gene>
    <name evidence="1" type="ORF">RIF25_03755</name>
</gene>
<dbReference type="AlphaFoldDB" id="A0AAE4JYN7"/>
<dbReference type="Pfam" id="PF11832">
    <property type="entry name" value="DUF3352"/>
    <property type="match status" value="1"/>
</dbReference>
<organism evidence="1 2">
    <name type="scientific">Pseudocalidococcus azoricus BACA0444</name>
    <dbReference type="NCBI Taxonomy" id="2918990"/>
    <lineage>
        <taxon>Bacteria</taxon>
        <taxon>Bacillati</taxon>
        <taxon>Cyanobacteriota</taxon>
        <taxon>Cyanophyceae</taxon>
        <taxon>Acaryochloridales</taxon>
        <taxon>Thermosynechococcaceae</taxon>
        <taxon>Pseudocalidococcus</taxon>
        <taxon>Pseudocalidococcus azoricus</taxon>
    </lineage>
</organism>
<proteinExistence type="predicted"/>
<reference evidence="2" key="1">
    <citation type="submission" date="2023-07" db="EMBL/GenBank/DDBJ databases">
        <authorList>
            <person name="Luz R."/>
            <person name="Cordeiro R."/>
            <person name="Fonseca A."/>
            <person name="Goncalves V."/>
        </authorList>
    </citation>
    <scope>NUCLEOTIDE SEQUENCE [LARGE SCALE GENOMIC DNA]</scope>
    <source>
        <strain evidence="2">BACA0444</strain>
    </source>
</reference>
<evidence type="ECO:0000313" key="1">
    <source>
        <dbReference type="EMBL" id="MDS3859917.1"/>
    </source>
</evidence>
<dbReference type="Proteomes" id="UP001268256">
    <property type="component" value="Unassembled WGS sequence"/>
</dbReference>
<evidence type="ECO:0000313" key="2">
    <source>
        <dbReference type="Proteomes" id="UP001268256"/>
    </source>
</evidence>